<dbReference type="SMART" id="SM00338">
    <property type="entry name" value="BRLZ"/>
    <property type="match status" value="1"/>
</dbReference>
<feature type="compositionally biased region" description="Basic and acidic residues" evidence="7">
    <location>
        <begin position="153"/>
        <end position="162"/>
    </location>
</feature>
<accession>A0A8D6ZS91</accession>
<feature type="region of interest" description="Disordered" evidence="7">
    <location>
        <begin position="1"/>
        <end position="30"/>
    </location>
</feature>
<feature type="compositionally biased region" description="Basic and acidic residues" evidence="7">
    <location>
        <begin position="303"/>
        <end position="332"/>
    </location>
</feature>
<evidence type="ECO:0000256" key="2">
    <source>
        <dbReference type="ARBA" id="ARBA00007163"/>
    </source>
</evidence>
<keyword evidence="6" id="KW-0539">Nucleus</keyword>
<dbReference type="GO" id="GO:0003700">
    <property type="term" value="F:DNA-binding transcription factor activity"/>
    <property type="evidence" value="ECO:0007669"/>
    <property type="project" value="InterPro"/>
</dbReference>
<feature type="region of interest" description="Disordered" evidence="7">
    <location>
        <begin position="303"/>
        <end position="334"/>
    </location>
</feature>
<sequence>MASNEAATPPKSNKASSPVQSRETPANPPYADWATMQAYYGHGMIPPTYLSGHVPHPYMWGPQPLIPPFGSPYTAIYPLGGVYSHASVPLSSHTHCQGIAPSPSPAASEAVVMATPLSVEMPAKSPRNKDRRLVKKLKGLDGLALSGGNGSTENRDQADGNRFEYNSTEGSSYGSDGDNAEGGIKDQRKRRSEDVPSSDNATNSEQVNPGHTEETATSSKPAAGVTGAAAITAKPVGNIPSSVPAAGMDIRVSNASKMKAIGLPVPVATGAVFPSHNGVTPELRMQACSPCKCAFFLQDERELKKERRKQSNRESARRSRLRKQAETEELSAKVETLSAENTSLRSEINCLMKNSDKLRLENSALMEELNNVQSDHVGNTMGVRIRPAVAENFLSMIENQSSISRMTQQDGDSSDQSSGKLHQLLNNSPRRDAVAAS</sequence>
<comment type="similarity">
    <text evidence="2">Belongs to the bZIP family.</text>
</comment>
<dbReference type="InterPro" id="IPR044827">
    <property type="entry name" value="GBF-like"/>
</dbReference>
<dbReference type="GO" id="GO:0000976">
    <property type="term" value="F:transcription cis-regulatory region binding"/>
    <property type="evidence" value="ECO:0007669"/>
    <property type="project" value="UniProtKB-ARBA"/>
</dbReference>
<evidence type="ECO:0000256" key="6">
    <source>
        <dbReference type="ARBA" id="ARBA00023242"/>
    </source>
</evidence>
<dbReference type="AlphaFoldDB" id="A0A8D6ZS91"/>
<dbReference type="InterPro" id="IPR045314">
    <property type="entry name" value="bZIP_plant_GBF1"/>
</dbReference>
<evidence type="ECO:0000256" key="4">
    <source>
        <dbReference type="ARBA" id="ARBA00023125"/>
    </source>
</evidence>
<feature type="compositionally biased region" description="Basic and acidic residues" evidence="7">
    <location>
        <begin position="183"/>
        <end position="194"/>
    </location>
</feature>
<dbReference type="InterPro" id="IPR004827">
    <property type="entry name" value="bZIP"/>
</dbReference>
<evidence type="ECO:0000256" key="3">
    <source>
        <dbReference type="ARBA" id="ARBA00023015"/>
    </source>
</evidence>
<dbReference type="SUPFAM" id="SSF57959">
    <property type="entry name" value="Leucine zipper domain"/>
    <property type="match status" value="1"/>
</dbReference>
<feature type="compositionally biased region" description="Low complexity" evidence="7">
    <location>
        <begin position="408"/>
        <end position="419"/>
    </location>
</feature>
<dbReference type="PANTHER" id="PTHR45967">
    <property type="entry name" value="G-BOX-BINDING FACTOR 3-RELATED"/>
    <property type="match status" value="1"/>
</dbReference>
<organism evidence="9">
    <name type="scientific">Musa acuminata subsp. malaccensis</name>
    <name type="common">Wild banana</name>
    <name type="synonym">Musa malaccensis</name>
    <dbReference type="NCBI Taxonomy" id="214687"/>
    <lineage>
        <taxon>Eukaryota</taxon>
        <taxon>Viridiplantae</taxon>
        <taxon>Streptophyta</taxon>
        <taxon>Embryophyta</taxon>
        <taxon>Tracheophyta</taxon>
        <taxon>Spermatophyta</taxon>
        <taxon>Magnoliopsida</taxon>
        <taxon>Liliopsida</taxon>
        <taxon>Zingiberales</taxon>
        <taxon>Musaceae</taxon>
        <taxon>Musa</taxon>
    </lineage>
</organism>
<dbReference type="CDD" id="cd14702">
    <property type="entry name" value="bZIP_plant_GBF1"/>
    <property type="match status" value="1"/>
</dbReference>
<dbReference type="EMBL" id="HG996474">
    <property type="protein sequence ID" value="CAG1834254.1"/>
    <property type="molecule type" value="Genomic_DNA"/>
</dbReference>
<gene>
    <name evidence="9" type="ORF">GSMUA_223590.1</name>
</gene>
<feature type="region of interest" description="Disordered" evidence="7">
    <location>
        <begin position="403"/>
        <end position="437"/>
    </location>
</feature>
<keyword evidence="4" id="KW-0238">DNA-binding</keyword>
<evidence type="ECO:0000259" key="8">
    <source>
        <dbReference type="PROSITE" id="PS50217"/>
    </source>
</evidence>
<keyword evidence="3" id="KW-0805">Transcription regulation</keyword>
<reference evidence="9" key="1">
    <citation type="submission" date="2021-03" db="EMBL/GenBank/DDBJ databases">
        <authorList>
            <consortium name="Genoscope - CEA"/>
            <person name="William W."/>
        </authorList>
    </citation>
    <scope>NUCLEOTIDE SEQUENCE</scope>
    <source>
        <strain evidence="9">Doubled-haploid Pahang</strain>
    </source>
</reference>
<dbReference type="PROSITE" id="PS50217">
    <property type="entry name" value="BZIP"/>
    <property type="match status" value="1"/>
</dbReference>
<feature type="compositionally biased region" description="Polar residues" evidence="7">
    <location>
        <begin position="164"/>
        <end position="174"/>
    </location>
</feature>
<evidence type="ECO:0000256" key="7">
    <source>
        <dbReference type="SAM" id="MobiDB-lite"/>
    </source>
</evidence>
<evidence type="ECO:0000256" key="1">
    <source>
        <dbReference type="ARBA" id="ARBA00004123"/>
    </source>
</evidence>
<feature type="domain" description="BZIP" evidence="8">
    <location>
        <begin position="302"/>
        <end position="365"/>
    </location>
</feature>
<dbReference type="Gene3D" id="1.20.5.170">
    <property type="match status" value="1"/>
</dbReference>
<dbReference type="InterPro" id="IPR046347">
    <property type="entry name" value="bZIP_sf"/>
</dbReference>
<dbReference type="InterPro" id="IPR012900">
    <property type="entry name" value="MFMR"/>
</dbReference>
<dbReference type="PANTHER" id="PTHR45967:SF38">
    <property type="entry name" value="G-BOX-BINDING FACTOR 2"/>
    <property type="match status" value="1"/>
</dbReference>
<dbReference type="GO" id="GO:0005634">
    <property type="term" value="C:nucleus"/>
    <property type="evidence" value="ECO:0007669"/>
    <property type="project" value="UniProtKB-SubCell"/>
</dbReference>
<protein>
    <submittedName>
        <fullName evidence="9">(wild Malaysian banana) hypothetical protein</fullName>
    </submittedName>
</protein>
<evidence type="ECO:0000313" key="9">
    <source>
        <dbReference type="EMBL" id="CAG1834254.1"/>
    </source>
</evidence>
<feature type="region of interest" description="Disordered" evidence="7">
    <location>
        <begin position="141"/>
        <end position="223"/>
    </location>
</feature>
<comment type="subcellular location">
    <subcellularLocation>
        <location evidence="1">Nucleus</location>
    </subcellularLocation>
</comment>
<dbReference type="Pfam" id="PF07777">
    <property type="entry name" value="MFMR"/>
    <property type="match status" value="1"/>
</dbReference>
<dbReference type="Pfam" id="PF00170">
    <property type="entry name" value="bZIP_1"/>
    <property type="match status" value="1"/>
</dbReference>
<name>A0A8D6ZS91_MUSAM</name>
<keyword evidence="5" id="KW-0804">Transcription</keyword>
<dbReference type="PROSITE" id="PS00036">
    <property type="entry name" value="BZIP_BASIC"/>
    <property type="match status" value="1"/>
</dbReference>
<feature type="compositionally biased region" description="Polar residues" evidence="7">
    <location>
        <begin position="195"/>
        <end position="220"/>
    </location>
</feature>
<evidence type="ECO:0000256" key="5">
    <source>
        <dbReference type="ARBA" id="ARBA00023163"/>
    </source>
</evidence>
<dbReference type="FunFam" id="1.20.5.170:FF:000020">
    <property type="entry name" value="BZIP transcription factor"/>
    <property type="match status" value="1"/>
</dbReference>
<proteinExistence type="inferred from homology"/>
<feature type="compositionally biased region" description="Polar residues" evidence="7">
    <location>
        <begin position="1"/>
        <end position="24"/>
    </location>
</feature>